<dbReference type="EMBL" id="LAZR01000276">
    <property type="protein sequence ID" value="KKN77618.1"/>
    <property type="molecule type" value="Genomic_DNA"/>
</dbReference>
<protein>
    <submittedName>
        <fullName evidence="1">Uncharacterized protein</fullName>
    </submittedName>
</protein>
<accession>A0A0F9WGV1</accession>
<gene>
    <name evidence="1" type="ORF">LCGC14_0358930</name>
</gene>
<name>A0A0F9WGV1_9ZZZZ</name>
<reference evidence="1" key="1">
    <citation type="journal article" date="2015" name="Nature">
        <title>Complex archaea that bridge the gap between prokaryotes and eukaryotes.</title>
        <authorList>
            <person name="Spang A."/>
            <person name="Saw J.H."/>
            <person name="Jorgensen S.L."/>
            <person name="Zaremba-Niedzwiedzka K."/>
            <person name="Martijn J."/>
            <person name="Lind A.E."/>
            <person name="van Eijk R."/>
            <person name="Schleper C."/>
            <person name="Guy L."/>
            <person name="Ettema T.J."/>
        </authorList>
    </citation>
    <scope>NUCLEOTIDE SEQUENCE</scope>
</reference>
<comment type="caution">
    <text evidence="1">The sequence shown here is derived from an EMBL/GenBank/DDBJ whole genome shotgun (WGS) entry which is preliminary data.</text>
</comment>
<dbReference type="AlphaFoldDB" id="A0A0F9WGV1"/>
<proteinExistence type="predicted"/>
<organism evidence="1">
    <name type="scientific">marine sediment metagenome</name>
    <dbReference type="NCBI Taxonomy" id="412755"/>
    <lineage>
        <taxon>unclassified sequences</taxon>
        <taxon>metagenomes</taxon>
        <taxon>ecological metagenomes</taxon>
    </lineage>
</organism>
<sequence>MESGIDYRITRECKRIRYLQAQMRCEICDEPVNEQGSDITRPHMHHYFFGAVPWELRHNPAYFVCLCYKCHKVNVDAPHENNHDFRRRYHLKLERVNRPRLFVLKAAEGHHKRGEISNRQPSKDEKKALLRQLKRESKLLDDTTIFDLECQQTDPRINI</sequence>
<evidence type="ECO:0000313" key="1">
    <source>
        <dbReference type="EMBL" id="KKN77618.1"/>
    </source>
</evidence>